<feature type="signal peptide" evidence="2">
    <location>
        <begin position="1"/>
        <end position="24"/>
    </location>
</feature>
<evidence type="ECO:0000256" key="2">
    <source>
        <dbReference type="SAM" id="SignalP"/>
    </source>
</evidence>
<dbReference type="EMBL" id="JACHCC010000004">
    <property type="protein sequence ID" value="MBB6499707.1"/>
    <property type="molecule type" value="Genomic_DNA"/>
</dbReference>
<dbReference type="Proteomes" id="UP000521017">
    <property type="component" value="Unassembled WGS sequence"/>
</dbReference>
<keyword evidence="2" id="KW-0732">Signal</keyword>
<evidence type="ECO:0008006" key="5">
    <source>
        <dbReference type="Google" id="ProtNLM"/>
    </source>
</evidence>
<sequence length="494" mass="53162">MKFSKLDLLTLLISLFLFSSCKNSSTIGLDIDPNNAIKGILIDTVTVTSRTLADDPVTTYPTGVANVSSAGLIRYPLGQMTDPVFGSTVASLALSLNLPGSVYYAFGKNAVIDSAVLVMPYQIVPATSSSIAAGVSLFSPFYGDSTSVFNFNVSQLNQNLSTQTSWLSNVTYASTDQLGSMTAGVKPNTTTKVISIVTGGPDTAITVVPQIRIRLNPSMIQNKIINLDSVTLSTNANLNAAFKGLKVTASSTSKNGGMMFLDFKGANSNLEIYYKRQNATTATLRDTVVAKFPINAGTNPIAATVAHDYTNTQIAAQIKTPADYPVTYLQAMSGVKNKITFPYLKNLLTSIGSKIVINKAELVIDINDPTDSIPFKIPPRLALYRYDIANQRQQLPDNNPASSSNPSGDPRAALPFGGYYDPTKKSYTFNITNYVQDIVSGKTVDYGTYLAPTAASEFNLFDYPTSGGRAVIGSFNNPNNRKIRLNIYYIKSTN</sequence>
<feature type="compositionally biased region" description="Low complexity" evidence="1">
    <location>
        <begin position="396"/>
        <end position="410"/>
    </location>
</feature>
<feature type="chain" id="PRO_5031373389" description="DUF4270 domain-containing protein" evidence="2">
    <location>
        <begin position="25"/>
        <end position="494"/>
    </location>
</feature>
<evidence type="ECO:0000313" key="3">
    <source>
        <dbReference type="EMBL" id="MBB6499707.1"/>
    </source>
</evidence>
<dbReference type="PROSITE" id="PS51257">
    <property type="entry name" value="PROKAR_LIPOPROTEIN"/>
    <property type="match status" value="1"/>
</dbReference>
<reference evidence="3 4" key="1">
    <citation type="submission" date="2020-08" db="EMBL/GenBank/DDBJ databases">
        <title>Genomic Encyclopedia of Type Strains, Phase IV (KMG-V): Genome sequencing to study the core and pangenomes of soil and plant-associated prokaryotes.</title>
        <authorList>
            <person name="Whitman W."/>
        </authorList>
    </citation>
    <scope>NUCLEOTIDE SEQUENCE [LARGE SCALE GENOMIC DNA]</scope>
    <source>
        <strain evidence="3 4">M2T3</strain>
    </source>
</reference>
<dbReference type="RefSeq" id="WP_184624429.1">
    <property type="nucleotide sequence ID" value="NZ_JACHCC010000004.1"/>
</dbReference>
<comment type="caution">
    <text evidence="3">The sequence shown here is derived from an EMBL/GenBank/DDBJ whole genome shotgun (WGS) entry which is preliminary data.</text>
</comment>
<dbReference type="InterPro" id="IPR025366">
    <property type="entry name" value="DUF4270"/>
</dbReference>
<accession>A0A7X0J4K9</accession>
<proteinExistence type="predicted"/>
<dbReference type="AlphaFoldDB" id="A0A7X0J4K9"/>
<protein>
    <recommendedName>
        <fullName evidence="5">DUF4270 domain-containing protein</fullName>
    </recommendedName>
</protein>
<feature type="region of interest" description="Disordered" evidence="1">
    <location>
        <begin position="394"/>
        <end position="415"/>
    </location>
</feature>
<dbReference type="Pfam" id="PF14092">
    <property type="entry name" value="DUF4270"/>
    <property type="match status" value="1"/>
</dbReference>
<organism evidence="3 4">
    <name type="scientific">Pedobacter cryoconitis</name>
    <dbReference type="NCBI Taxonomy" id="188932"/>
    <lineage>
        <taxon>Bacteria</taxon>
        <taxon>Pseudomonadati</taxon>
        <taxon>Bacteroidota</taxon>
        <taxon>Sphingobacteriia</taxon>
        <taxon>Sphingobacteriales</taxon>
        <taxon>Sphingobacteriaceae</taxon>
        <taxon>Pedobacter</taxon>
    </lineage>
</organism>
<evidence type="ECO:0000256" key="1">
    <source>
        <dbReference type="SAM" id="MobiDB-lite"/>
    </source>
</evidence>
<gene>
    <name evidence="3" type="ORF">HDF25_001849</name>
</gene>
<name>A0A7X0J4K9_9SPHI</name>
<evidence type="ECO:0000313" key="4">
    <source>
        <dbReference type="Proteomes" id="UP000521017"/>
    </source>
</evidence>